<protein>
    <submittedName>
        <fullName evidence="1">Uncharacterized protein</fullName>
    </submittedName>
</protein>
<gene>
    <name evidence="1" type="ORF">EV182_002330</name>
</gene>
<organism evidence="1 2">
    <name type="scientific">Spiromyces aspiralis</name>
    <dbReference type="NCBI Taxonomy" id="68401"/>
    <lineage>
        <taxon>Eukaryota</taxon>
        <taxon>Fungi</taxon>
        <taxon>Fungi incertae sedis</taxon>
        <taxon>Zoopagomycota</taxon>
        <taxon>Kickxellomycotina</taxon>
        <taxon>Kickxellomycetes</taxon>
        <taxon>Kickxellales</taxon>
        <taxon>Kickxellaceae</taxon>
        <taxon>Spiromyces</taxon>
    </lineage>
</organism>
<feature type="non-terminal residue" evidence="1">
    <location>
        <position position="1"/>
    </location>
</feature>
<proteinExistence type="predicted"/>
<name>A0ACC1HVD4_9FUNG</name>
<dbReference type="Proteomes" id="UP001145114">
    <property type="component" value="Unassembled WGS sequence"/>
</dbReference>
<comment type="caution">
    <text evidence="1">The sequence shown here is derived from an EMBL/GenBank/DDBJ whole genome shotgun (WGS) entry which is preliminary data.</text>
</comment>
<evidence type="ECO:0000313" key="2">
    <source>
        <dbReference type="Proteomes" id="UP001145114"/>
    </source>
</evidence>
<dbReference type="EMBL" id="JAMZIH010000470">
    <property type="protein sequence ID" value="KAJ1679301.1"/>
    <property type="molecule type" value="Genomic_DNA"/>
</dbReference>
<keyword evidence="2" id="KW-1185">Reference proteome</keyword>
<accession>A0ACC1HVD4</accession>
<evidence type="ECO:0000313" key="1">
    <source>
        <dbReference type="EMBL" id="KAJ1679301.1"/>
    </source>
</evidence>
<sequence length="624" mass="69490">FDTPIINADEDNRNAIKNHIRDMLAPIVKSGTADRLLSKCIMVGVNPVSLGELGSGLNNARTLPLHYASMKSYPTDILKRKYSPYQIAFGFTEDEVRKLIATRVFPDNEAMVDIALNVAQSWYDGYYVFKNFRIYNPWSVMKFIKSLTEDKTCSNKAEVLANAQPYWIDTGSTEMLTEMYDKIIGINPSISRVILRMYLDYFNLKNRDTTEPSDSPPQTSIWVELVDSLTEEHLTQVEKPCFDERTKHIEVVIASSNRDAMIKNQTLDKFMTMAYYYGYLTIIGGKYLAIPNREMLSFWAPLVSARVSVPCESFMVRQSRMLMRSLVSENRGGFCDAIKRNFLDHLIKADARAQEYYYHEMMYQAFCLSVDHSRYSLVTEFPTIGGKSDICLIPKAREHTGFIVEIKRTDKYGVMDGGHSSGSADAGPGVPTDAASAASTATTSPAYYTRSAARRSQGIQESPHAGPTHEGPQQALPSPSAGSGRTAGSRGKKRGRGSTVDLTRLPYSGLKACLKVGVNQIEENNYLAAFTNQCDIIFAAVIAFCAKQYLVTFNSYEYDESKLEWVQRAEFPSDGHECSLTLSEVMAPFRRSNQGSSTGGRSNKKARGSGKKTTRGKGKRGGGN</sequence>
<reference evidence="1" key="1">
    <citation type="submission" date="2022-06" db="EMBL/GenBank/DDBJ databases">
        <title>Phylogenomic reconstructions and comparative analyses of Kickxellomycotina fungi.</title>
        <authorList>
            <person name="Reynolds N.K."/>
            <person name="Stajich J.E."/>
            <person name="Barry K."/>
            <person name="Grigoriev I.V."/>
            <person name="Crous P."/>
            <person name="Smith M.E."/>
        </authorList>
    </citation>
    <scope>NUCLEOTIDE SEQUENCE</scope>
    <source>
        <strain evidence="1">RSA 2271</strain>
    </source>
</reference>